<accession>A0A6A0HC34</accession>
<reference evidence="1" key="1">
    <citation type="submission" date="2014-08" db="EMBL/GenBank/DDBJ databases">
        <authorList>
            <person name="Murali S."/>
            <person name="Richards S."/>
            <person name="Bandaranaike D."/>
            <person name="Bellair M."/>
            <person name="Blankenburg K."/>
            <person name="Chao H."/>
            <person name="Dinh H."/>
            <person name="Doddapaneni H."/>
            <person name="Dugan-Rocha S."/>
            <person name="Elkadiri S."/>
            <person name="Gnanaolivu R."/>
            <person name="Hughes D."/>
            <person name="Lee S."/>
            <person name="Li M."/>
            <person name="Ming W."/>
            <person name="Munidasa M."/>
            <person name="Muniz J."/>
            <person name="Nguyen L."/>
            <person name="Osuji N."/>
            <person name="Pu L.-L."/>
            <person name="Puazo M."/>
            <person name="Skinner E."/>
            <person name="Qu C."/>
            <person name="Quiroz J."/>
            <person name="Raj R."/>
            <person name="Weissenberger G."/>
            <person name="Xin Y."/>
            <person name="Zou X."/>
            <person name="Han Y."/>
            <person name="Worley K."/>
            <person name="Muzny D."/>
            <person name="Gibbs R."/>
        </authorList>
    </citation>
    <scope>NUCLEOTIDE SEQUENCE</scope>
    <source>
        <strain evidence="1">HAZT.00-mixed</strain>
        <tissue evidence="1">Whole organism</tissue>
    </source>
</reference>
<dbReference type="AlphaFoldDB" id="A0A6A0HC34"/>
<organism evidence="1">
    <name type="scientific">Hyalella azteca</name>
    <name type="common">Amphipod</name>
    <dbReference type="NCBI Taxonomy" id="294128"/>
    <lineage>
        <taxon>Eukaryota</taxon>
        <taxon>Metazoa</taxon>
        <taxon>Ecdysozoa</taxon>
        <taxon>Arthropoda</taxon>
        <taxon>Crustacea</taxon>
        <taxon>Multicrustacea</taxon>
        <taxon>Malacostraca</taxon>
        <taxon>Eumalacostraca</taxon>
        <taxon>Peracarida</taxon>
        <taxon>Amphipoda</taxon>
        <taxon>Senticaudata</taxon>
        <taxon>Talitrida</taxon>
        <taxon>Talitroidea</taxon>
        <taxon>Hyalellidae</taxon>
        <taxon>Hyalella</taxon>
    </lineage>
</organism>
<dbReference type="Proteomes" id="UP000711488">
    <property type="component" value="Unassembled WGS sequence"/>
</dbReference>
<dbReference type="EMBL" id="JQDR03003551">
    <property type="protein sequence ID" value="KAA0202467.1"/>
    <property type="molecule type" value="Genomic_DNA"/>
</dbReference>
<reference evidence="1" key="2">
    <citation type="journal article" date="2018" name="Environ. Sci. Technol.">
        <title>The Toxicogenome of Hyalella azteca: A Model for Sediment Ecotoxicology and Evolutionary Toxicology.</title>
        <authorList>
            <person name="Poynton H.C."/>
            <person name="Hasenbein S."/>
            <person name="Benoit J.B."/>
            <person name="Sepulveda M.S."/>
            <person name="Poelchau M.F."/>
            <person name="Hughes D.S.T."/>
            <person name="Murali S.C."/>
            <person name="Chen S."/>
            <person name="Glastad K.M."/>
            <person name="Goodisman M.A.D."/>
            <person name="Werren J.H."/>
            <person name="Vineis J.H."/>
            <person name="Bowen J.L."/>
            <person name="Friedrich M."/>
            <person name="Jones J."/>
            <person name="Robertson H.M."/>
            <person name="Feyereisen R."/>
            <person name="Mechler-Hickson A."/>
            <person name="Mathers N."/>
            <person name="Lee C.E."/>
            <person name="Colbourne J.K."/>
            <person name="Biales A."/>
            <person name="Johnston J.S."/>
            <person name="Wellborn G.A."/>
            <person name="Rosendale A.J."/>
            <person name="Cridge A.G."/>
            <person name="Munoz-Torres M.C."/>
            <person name="Bain P.A."/>
            <person name="Manny A.R."/>
            <person name="Major K.M."/>
            <person name="Lambert F.N."/>
            <person name="Vulpe C.D."/>
            <person name="Tuck P."/>
            <person name="Blalock B.J."/>
            <person name="Lin Y.Y."/>
            <person name="Smith M.E."/>
            <person name="Ochoa-Acuna H."/>
            <person name="Chen M.M."/>
            <person name="Childers C.P."/>
            <person name="Qu J."/>
            <person name="Dugan S."/>
            <person name="Lee S.L."/>
            <person name="Chao H."/>
            <person name="Dinh H."/>
            <person name="Han Y."/>
            <person name="Doddapaneni H."/>
            <person name="Worley K.C."/>
            <person name="Muzny D.M."/>
            <person name="Gibbs R.A."/>
            <person name="Richards S."/>
        </authorList>
    </citation>
    <scope>NUCLEOTIDE SEQUENCE</scope>
    <source>
        <strain evidence="1">HAZT.00-mixed</strain>
        <tissue evidence="1">Whole organism</tissue>
    </source>
</reference>
<reference evidence="1" key="3">
    <citation type="submission" date="2019-06" db="EMBL/GenBank/DDBJ databases">
        <authorList>
            <person name="Poynton C."/>
            <person name="Hasenbein S."/>
            <person name="Benoit J.B."/>
            <person name="Sepulveda M.S."/>
            <person name="Poelchau M.F."/>
            <person name="Murali S.C."/>
            <person name="Chen S."/>
            <person name="Glastad K.M."/>
            <person name="Werren J.H."/>
            <person name="Vineis J.H."/>
            <person name="Bowen J.L."/>
            <person name="Friedrich M."/>
            <person name="Jones J."/>
            <person name="Robertson H.M."/>
            <person name="Feyereisen R."/>
            <person name="Mechler-Hickson A."/>
            <person name="Mathers N."/>
            <person name="Lee C.E."/>
            <person name="Colbourne J.K."/>
            <person name="Biales A."/>
            <person name="Johnston J.S."/>
            <person name="Wellborn G.A."/>
            <person name="Rosendale A.J."/>
            <person name="Cridge A.G."/>
            <person name="Munoz-Torres M.C."/>
            <person name="Bain P.A."/>
            <person name="Manny A.R."/>
            <person name="Major K.M."/>
            <person name="Lambert F.N."/>
            <person name="Vulpe C.D."/>
            <person name="Tuck P."/>
            <person name="Blalock B.J."/>
            <person name="Lin Y.-Y."/>
            <person name="Smith M.E."/>
            <person name="Ochoa-Acuna H."/>
            <person name="Chen M.-J.M."/>
            <person name="Childers C.P."/>
            <person name="Qu J."/>
            <person name="Dugan S."/>
            <person name="Lee S.L."/>
            <person name="Chao H."/>
            <person name="Dinh H."/>
            <person name="Han Y."/>
            <person name="Doddapaneni H."/>
            <person name="Worley K.C."/>
            <person name="Muzny D.M."/>
            <person name="Gibbs R.A."/>
            <person name="Richards S."/>
        </authorList>
    </citation>
    <scope>NUCLEOTIDE SEQUENCE</scope>
    <source>
        <strain evidence="1">HAZT.00-mixed</strain>
        <tissue evidence="1">Whole organism</tissue>
    </source>
</reference>
<name>A0A6A0HC34_HYAAZ</name>
<protein>
    <submittedName>
        <fullName evidence="1">Uncharacterized protein</fullName>
    </submittedName>
</protein>
<comment type="caution">
    <text evidence="1">The sequence shown here is derived from an EMBL/GenBank/DDBJ whole genome shotgun (WGS) entry which is preliminary data.</text>
</comment>
<sequence>MRISSRSSNASLSNATEFFNSMNKDSLLASGYSKNILDHYEKRPDAHPDYDFDNMSLVEFAMLFEPHYQNQLGQCDNEQGTDEYAYETEPESFRRKKLITLNDNTKW</sequence>
<evidence type="ECO:0000313" key="1">
    <source>
        <dbReference type="EMBL" id="KAA0202467.1"/>
    </source>
</evidence>
<gene>
    <name evidence="1" type="ORF">HAZT_HAZT011809</name>
</gene>
<proteinExistence type="predicted"/>